<keyword evidence="4" id="KW-0808">Transferase</keyword>
<dbReference type="Gene3D" id="3.40.50.720">
    <property type="entry name" value="NAD(P)-binding Rossmann-like Domain"/>
    <property type="match status" value="2"/>
</dbReference>
<dbReference type="Pfam" id="PF13561">
    <property type="entry name" value="adh_short_C2"/>
    <property type="match status" value="1"/>
</dbReference>
<dbReference type="Pfam" id="PF21089">
    <property type="entry name" value="PKS_DH_N"/>
    <property type="match status" value="1"/>
</dbReference>
<dbReference type="InterPro" id="IPR036291">
    <property type="entry name" value="NAD(P)-bd_dom_sf"/>
</dbReference>
<evidence type="ECO:0000259" key="6">
    <source>
        <dbReference type="PROSITE" id="PS52004"/>
    </source>
</evidence>
<evidence type="ECO:0000313" key="9">
    <source>
        <dbReference type="Proteomes" id="UP001499895"/>
    </source>
</evidence>
<dbReference type="InterPro" id="IPR016039">
    <property type="entry name" value="Thiolase-like"/>
</dbReference>
<dbReference type="Gene3D" id="3.10.129.110">
    <property type="entry name" value="Polyketide synthase dehydratase"/>
    <property type="match status" value="1"/>
</dbReference>
<dbReference type="InterPro" id="IPR002347">
    <property type="entry name" value="SDR_fam"/>
</dbReference>
<evidence type="ECO:0000256" key="1">
    <source>
        <dbReference type="ARBA" id="ARBA00022450"/>
    </source>
</evidence>
<evidence type="ECO:0000259" key="7">
    <source>
        <dbReference type="PROSITE" id="PS52019"/>
    </source>
</evidence>
<dbReference type="Pfam" id="PF02801">
    <property type="entry name" value="Ketoacyl-synt_C"/>
    <property type="match status" value="1"/>
</dbReference>
<feature type="domain" description="PKS/mFAS DH" evidence="7">
    <location>
        <begin position="1684"/>
        <end position="1988"/>
    </location>
</feature>
<feature type="region of interest" description="Disordered" evidence="5">
    <location>
        <begin position="790"/>
        <end position="825"/>
    </location>
</feature>
<feature type="region of interest" description="Disordered" evidence="5">
    <location>
        <begin position="759"/>
        <end position="778"/>
    </location>
</feature>
<dbReference type="InterPro" id="IPR014031">
    <property type="entry name" value="Ketoacyl_synth_C"/>
</dbReference>
<dbReference type="PROSITE" id="PS52019">
    <property type="entry name" value="PKS_MFAS_DH"/>
    <property type="match status" value="1"/>
</dbReference>
<feature type="compositionally biased region" description="Low complexity" evidence="5">
    <location>
        <begin position="1995"/>
        <end position="2004"/>
    </location>
</feature>
<dbReference type="RefSeq" id="WP_344085113.1">
    <property type="nucleotide sequence ID" value="NZ_BAAAHB010000003.1"/>
</dbReference>
<dbReference type="EMBL" id="BAAAHB010000003">
    <property type="protein sequence ID" value="GAA0446315.1"/>
    <property type="molecule type" value="Genomic_DNA"/>
</dbReference>
<dbReference type="Proteomes" id="UP001499895">
    <property type="component" value="Unassembled WGS sequence"/>
</dbReference>
<dbReference type="Pfam" id="PF00109">
    <property type="entry name" value="ketoacyl-synt"/>
    <property type="match status" value="3"/>
</dbReference>
<proteinExistence type="inferred from homology"/>
<evidence type="ECO:0000256" key="4">
    <source>
        <dbReference type="RuleBase" id="RU003694"/>
    </source>
</evidence>
<evidence type="ECO:0008006" key="10">
    <source>
        <dbReference type="Google" id="ProtNLM"/>
    </source>
</evidence>
<accession>A0ABN0ZGB6</accession>
<keyword evidence="2" id="KW-0597">Phosphoprotein</keyword>
<dbReference type="PANTHER" id="PTHR43775">
    <property type="entry name" value="FATTY ACID SYNTHASE"/>
    <property type="match status" value="1"/>
</dbReference>
<dbReference type="InterPro" id="IPR049552">
    <property type="entry name" value="PKS_DH_N"/>
</dbReference>
<dbReference type="SUPFAM" id="SSF51735">
    <property type="entry name" value="NAD(P)-binding Rossmann-fold domains"/>
    <property type="match status" value="2"/>
</dbReference>
<evidence type="ECO:0000313" key="8">
    <source>
        <dbReference type="EMBL" id="GAA0446315.1"/>
    </source>
</evidence>
<evidence type="ECO:0000256" key="3">
    <source>
        <dbReference type="PROSITE-ProRule" id="PRU01363"/>
    </source>
</evidence>
<feature type="active site" description="Proton acceptor; for dehydratase activity" evidence="3">
    <location>
        <position position="1720"/>
    </location>
</feature>
<comment type="similarity">
    <text evidence="4">Belongs to the thiolase-like superfamily. Beta-ketoacyl-ACP synthases family.</text>
</comment>
<dbReference type="Gene3D" id="3.40.47.10">
    <property type="match status" value="2"/>
</dbReference>
<dbReference type="InterPro" id="IPR013968">
    <property type="entry name" value="PKS_KR"/>
</dbReference>
<keyword evidence="9" id="KW-1185">Reference proteome</keyword>
<dbReference type="SMART" id="SM00825">
    <property type="entry name" value="PKS_KS"/>
    <property type="match status" value="1"/>
</dbReference>
<dbReference type="InterPro" id="IPR050091">
    <property type="entry name" value="PKS_NRPS_Biosynth_Enz"/>
</dbReference>
<dbReference type="InterPro" id="IPR049900">
    <property type="entry name" value="PKS_mFAS_DH"/>
</dbReference>
<dbReference type="PANTHER" id="PTHR43775:SF37">
    <property type="entry name" value="SI:DKEY-61P9.11"/>
    <property type="match status" value="1"/>
</dbReference>
<dbReference type="InterPro" id="IPR014030">
    <property type="entry name" value="Ketoacyl_synth_N"/>
</dbReference>
<sequence length="2012" mass="212728">MSRAGDLAGKIALVTGGAKNVGKAIATTLADRGAHVLVNYFHSHEQAKRTQEELRARGAEVDLLRFSVARPEQVSKMFAEIDRRFGRLDILVNNAADGALVPVDEVTDDHLDKALDTNFKGGLRCARAAAPLMARGGGGSIVTVSALGGSSMVMANYLACAPAKAAAEAATRYLAVEFAKDNIRVNTASAGMLTSEVADAFPDAAAMQAAVIAGTPLGRLGRPEEFAEVVAFLASERASWITGQVLLADGGLSLGARLLSPAPPSAADRADAAPAPAGEAAAGSPAAVKPAEGSASVGDPVFEDSVTAGPVFEKAADAGPVVENPTAVQPVAGEPAEEDWDDEIAVVGMGLAVSGASSPEEFWQLRTTGRELFIEVPEDRWERANFSSSDRTDEDKSYQDTCVFITDFHPEAAALQGLSGAPDESELTTLWLRHSLVQALDGVHRKQGDRYSFHVGYTADGSQHLEEAGVLASTRHLTSEITAGLDIGAADRERLLAGVDRALSGRYHRGAGGAPRFLPHQVGREAMSGVLPEDTQLQMVDTACSSSLYAVDIGIKGLLMGKQDIAVCGGAFALAPRGTVLFSKLKGLSERGAVHALDTEADGVIFADGAGVVVLKRMSRARADGDRVLGVLKAFGSSSDGKGKAVYAPSSAGQSVAVRRALEAGGIGGDDIDWVNAHATGTPAGDLAEFTTLRQYYGVGRSAAVTSNKSLIGHTGWAAGVVSLIESVLALQEETIPGQYRFRSAPDSFEMSTTALEISSASRPWPASPDRSRTAAISGFGFGGTNAHLILTDASPTDGSPKSPEPRNAAAAAGLPASERQRPLPDTDRIAVVGWSAKLPGADSPQDVQAWLSGAHDVAPTFGEKYPAPPFQQVRMPPATVRTIDRCQLMILQCAHSLRDQLPDFWQEHAARTGVVIGHMGPTRAAMLYAVRCYLDDIERCLREDAALGASPHLTGVLDGLRERVRSLVPPSNEDSFPGMMPNVISARVANYFDLHGPNITVDTGLASTLSAFATATRYLRSGELDFVLAGGINGNSLAEYQDLLTEVFDTPPAELAEGAFLFGLTTESRARRAGLKVLAYVDEPTAGRQRAAGGADTVLDCGSDGDFGRYLGASGGAEILRALQRSAGTTEIRCHENGTDAATRLLVSVPGTPAEDAGPDTLVRRYVTSLRPDAGVPTGPEGTAVPDGALILTDRRELAERFAGPAARATVLSTEDVASTPQDVRAALAALPGPLRHVVVVSDLSRSTPAATALTSDAAPVTALHDLAFLVLQQRFEELDDPAASVVFALLGAAADGVPHPFAGLFTGLVKCVDLELADADCFALLTPTGDAAEAAALVGRERACARVFPVVHHDGERRLVPALTPQRAETGGHRPLDRDSVIVALGGARGITAELLTAVAERYRSRLYVLGSNPIDDYPAEVFEGSEEEFAATRAAYISGQLRQGGGTVAAISRRFDRMVDARAARRNLARMAAHTGGGRVTYLPCDARDEQSVRAAIDTVAAEHGRIDLVINAPGVNRSALIRDKDFAEFRGIRDLKIAAHRNLHRALAGRPPRMWCDFGSLLGYFGQRGEADYASGNDYLATAAAHAAATTGTDEFVIGWTLWDEVGMGADELTRDYFKRAGSYSHMPVAEGIGHFLAELGAPRRVASTVHLGEAERATVEKFYPGYLTRTDRAAPADRGRFYLRRAVDTAPQDGQDTVRFECRFDLDTDAYLEHHRVRGIATLPGTFVTEMAAEAALALVPGGCVVAFEDLRFLHFLQVRRDVRQSPKRITARVVERIGDLTTVAVDIAHDVISPSGVLLRADQQHFTARVLISSRFPDAPRWPEWEAAGEHPVVDPYHVASAPVLLTGPFEATTDTRRHPRGARSTYRARLAAQPGPWESFLMPAVLLDALARTGVLDPADGLVPVAAPLSIRRIDLYQQANDIELTERHGQLDLYVTNPGFAASGGEGRTENRFVAVAPGGRIVAQMKGLDAVVIGRLDPRTDVVHPGAAAGSAGVPAGAGGRTR</sequence>
<feature type="region of interest" description="Disordered" evidence="5">
    <location>
        <begin position="263"/>
        <end position="299"/>
    </location>
</feature>
<feature type="active site" description="Proton donor; for dehydratase activity" evidence="3">
    <location>
        <position position="1895"/>
    </location>
</feature>
<dbReference type="SUPFAM" id="SSF53901">
    <property type="entry name" value="Thiolase-like"/>
    <property type="match status" value="3"/>
</dbReference>
<keyword evidence="1" id="KW-0596">Phosphopantetheine</keyword>
<dbReference type="InterPro" id="IPR020841">
    <property type="entry name" value="PKS_Beta-ketoAc_synthase_dom"/>
</dbReference>
<dbReference type="PRINTS" id="PR00081">
    <property type="entry name" value="GDHRDH"/>
</dbReference>
<feature type="region of interest" description="Disordered" evidence="5">
    <location>
        <begin position="1993"/>
        <end position="2012"/>
    </location>
</feature>
<dbReference type="InterPro" id="IPR057326">
    <property type="entry name" value="KR_dom"/>
</dbReference>
<feature type="region of interest" description="N-terminal hotdog fold" evidence="3">
    <location>
        <begin position="1684"/>
        <end position="1811"/>
    </location>
</feature>
<name>A0ABN0ZGB6_9ACTN</name>
<evidence type="ECO:0000256" key="5">
    <source>
        <dbReference type="SAM" id="MobiDB-lite"/>
    </source>
</evidence>
<dbReference type="InterPro" id="IPR042104">
    <property type="entry name" value="PKS_dehydratase_sf"/>
</dbReference>
<protein>
    <recommendedName>
        <fullName evidence="10">Beta keto-acyl synthase</fullName>
    </recommendedName>
</protein>
<organism evidence="8 9">
    <name type="scientific">Streptomyces stramineus</name>
    <dbReference type="NCBI Taxonomy" id="173861"/>
    <lineage>
        <taxon>Bacteria</taxon>
        <taxon>Bacillati</taxon>
        <taxon>Actinomycetota</taxon>
        <taxon>Actinomycetes</taxon>
        <taxon>Kitasatosporales</taxon>
        <taxon>Streptomycetaceae</taxon>
        <taxon>Streptomyces</taxon>
    </lineage>
</organism>
<feature type="region of interest" description="C-terminal hotdog fold" evidence="3">
    <location>
        <begin position="1829"/>
        <end position="1988"/>
    </location>
</feature>
<dbReference type="PROSITE" id="PS52004">
    <property type="entry name" value="KS3_2"/>
    <property type="match status" value="1"/>
</dbReference>
<dbReference type="SMART" id="SM00822">
    <property type="entry name" value="PKS_KR"/>
    <property type="match status" value="1"/>
</dbReference>
<feature type="compositionally biased region" description="Low complexity" evidence="5">
    <location>
        <begin position="272"/>
        <end position="287"/>
    </location>
</feature>
<feature type="domain" description="Ketosynthase family 3 (KS3)" evidence="6">
    <location>
        <begin position="341"/>
        <end position="793"/>
    </location>
</feature>
<gene>
    <name evidence="8" type="ORF">GCM10009544_06430</name>
</gene>
<comment type="caution">
    <text evidence="8">The sequence shown here is derived from an EMBL/GenBank/DDBJ whole genome shotgun (WGS) entry which is preliminary data.</text>
</comment>
<reference evidence="8 9" key="1">
    <citation type="journal article" date="2019" name="Int. J. Syst. Evol. Microbiol.">
        <title>The Global Catalogue of Microorganisms (GCM) 10K type strain sequencing project: providing services to taxonomists for standard genome sequencing and annotation.</title>
        <authorList>
            <consortium name="The Broad Institute Genomics Platform"/>
            <consortium name="The Broad Institute Genome Sequencing Center for Infectious Disease"/>
            <person name="Wu L."/>
            <person name="Ma J."/>
        </authorList>
    </citation>
    <scope>NUCLEOTIDE SEQUENCE [LARGE SCALE GENOMIC DNA]</scope>
    <source>
        <strain evidence="8 9">JCM 10649</strain>
    </source>
</reference>
<dbReference type="Pfam" id="PF08659">
    <property type="entry name" value="KR"/>
    <property type="match status" value="1"/>
</dbReference>
<dbReference type="CDD" id="cd00833">
    <property type="entry name" value="PKS"/>
    <property type="match status" value="1"/>
</dbReference>
<evidence type="ECO:0000256" key="2">
    <source>
        <dbReference type="ARBA" id="ARBA00022553"/>
    </source>
</evidence>